<dbReference type="PANTHER" id="PTHR31379:SF1">
    <property type="entry name" value="F-BOX C PROTEIN-RELATED"/>
    <property type="match status" value="1"/>
</dbReference>
<dbReference type="Pfam" id="PF12078">
    <property type="entry name" value="DUF3557"/>
    <property type="match status" value="1"/>
</dbReference>
<evidence type="ECO:0000313" key="1">
    <source>
        <dbReference type="EMBL" id="CCD71276.1"/>
    </source>
</evidence>
<dbReference type="HOGENOM" id="CLU_042576_2_0_1"/>
<keyword evidence="2" id="KW-1185">Reference proteome</keyword>
<dbReference type="WormBase" id="F58E1.12">
    <property type="protein sequence ID" value="CE11394"/>
    <property type="gene ID" value="WBGene00019043"/>
    <property type="gene designation" value="fbxc-26"/>
</dbReference>
<dbReference type="PhylomeDB" id="Q9TZG0"/>
<gene>
    <name evidence="1 3" type="primary">fbxc-26</name>
    <name evidence="1" type="ORF">CELE_F58E1.12</name>
    <name evidence="3" type="ORF">F58E1.12</name>
</gene>
<sequence>MHLSYLSLKSIIWYLEPNSRIQLSQRSPAFKSIDFQDPLQIEQLKINEHSLTINKTIYKLEVESSLGSRAIFDLDQLGSVDLTTVLEQRPEEILVDGRSFRWNGNSAVKLKDQSECEQIRQEAERISGIQDGEEKDRALNRFRRRALIYQGNFLRGYARTNPTAPQVTMIQIPISYCIRLTVGNLHTEIVGYTLKLHDAINYLARSLLGGRKNIKIRKLFLSCVGTIRIPANLDLQFKHLEVRGVNTDKIVKAFQPLIENLKDPLDIFEIIDKDFAQLTGPIYQSARLLVFNGTYQPYQLADKRNIRFTSALGIMEEYLGLYLDYWVNNRKEVGTCWTFELDQESEARVFLGVIKKDGRAEQCEESSVTFPIDKSAEIYIYIQEIEIGGVEQRNRWELNFTVRAKS</sequence>
<dbReference type="STRING" id="6239.F58E1.12.1"/>
<evidence type="ECO:0000313" key="2">
    <source>
        <dbReference type="Proteomes" id="UP000001940"/>
    </source>
</evidence>
<name>Q9TZG0_CAEEL</name>
<dbReference type="PANTHER" id="PTHR31379">
    <property type="entry name" value="F-BOX C PROTEIN-RELATED-RELATED"/>
    <property type="match status" value="1"/>
</dbReference>
<protein>
    <submittedName>
        <fullName evidence="1">F-box C protein</fullName>
    </submittedName>
</protein>
<dbReference type="GeneID" id="186516"/>
<reference evidence="1 2" key="1">
    <citation type="journal article" date="1998" name="Science">
        <title>Genome sequence of the nematode C. elegans: a platform for investigating biology.</title>
        <authorList>
            <consortium name="The C. elegans sequencing consortium"/>
            <person name="Sulson J.E."/>
            <person name="Waterston R."/>
        </authorList>
    </citation>
    <scope>NUCLEOTIDE SEQUENCE [LARGE SCALE GENOMIC DNA]</scope>
    <source>
        <strain evidence="1 2">Bristol N2</strain>
    </source>
</reference>
<organism evidence="1 2">
    <name type="scientific">Caenorhabditis elegans</name>
    <dbReference type="NCBI Taxonomy" id="6239"/>
    <lineage>
        <taxon>Eukaryota</taxon>
        <taxon>Metazoa</taxon>
        <taxon>Ecdysozoa</taxon>
        <taxon>Nematoda</taxon>
        <taxon>Chromadorea</taxon>
        <taxon>Rhabditida</taxon>
        <taxon>Rhabditina</taxon>
        <taxon>Rhabditomorpha</taxon>
        <taxon>Rhabditoidea</taxon>
        <taxon>Rhabditidae</taxon>
        <taxon>Peloderinae</taxon>
        <taxon>Caenorhabditis</taxon>
    </lineage>
</organism>
<dbReference type="FunCoup" id="Q9TZG0">
    <property type="interactions" value="811"/>
</dbReference>
<proteinExistence type="predicted"/>
<dbReference type="CTD" id="186516"/>
<evidence type="ECO:0000313" key="3">
    <source>
        <dbReference type="WormBase" id="F58E1.12"/>
    </source>
</evidence>
<dbReference type="AlphaFoldDB" id="Q9TZG0"/>
<dbReference type="OrthoDB" id="5889481at2759"/>
<accession>Q9TZG0</accession>
<dbReference type="AGR" id="WB:WBGene00019043"/>
<dbReference type="Bgee" id="WBGene00019043">
    <property type="expression patterns" value="Expressed in embryo and 1 other cell type or tissue"/>
</dbReference>
<dbReference type="RefSeq" id="NP_494045.1">
    <property type="nucleotide sequence ID" value="NM_061644.3"/>
</dbReference>
<dbReference type="Proteomes" id="UP000001940">
    <property type="component" value="Chromosome II"/>
</dbReference>
<dbReference type="UCSC" id="F58E1.12">
    <property type="organism name" value="c. elegans"/>
</dbReference>
<dbReference type="EMBL" id="BX284602">
    <property type="protein sequence ID" value="CCD71276.1"/>
    <property type="molecule type" value="Genomic_DNA"/>
</dbReference>
<dbReference type="InParanoid" id="Q9TZG0"/>
<dbReference type="InterPro" id="IPR021942">
    <property type="entry name" value="DUF3557"/>
</dbReference>
<dbReference type="KEGG" id="cel:CELE_F58E1.12"/>
<dbReference type="OMA" id="HHATERN"/>
<dbReference type="PIR" id="T33538">
    <property type="entry name" value="T33538"/>
</dbReference>
<dbReference type="PaxDb" id="6239-F58E1.12"/>